<dbReference type="PROSITE" id="PS00063">
    <property type="entry name" value="ALDOKETO_REDUCTASE_3"/>
    <property type="match status" value="1"/>
</dbReference>
<feature type="chain" id="PRO_5045349435" evidence="4">
    <location>
        <begin position="19"/>
        <end position="326"/>
    </location>
</feature>
<dbReference type="PROSITE" id="PS00062">
    <property type="entry name" value="ALDOKETO_REDUCTASE_2"/>
    <property type="match status" value="1"/>
</dbReference>
<evidence type="ECO:0000256" key="1">
    <source>
        <dbReference type="PIRSR" id="PIRSR000097-1"/>
    </source>
</evidence>
<accession>A0A6J1MQY0</accession>
<evidence type="ECO:0000313" key="6">
    <source>
        <dbReference type="Proteomes" id="UP001652582"/>
    </source>
</evidence>
<evidence type="ECO:0000256" key="2">
    <source>
        <dbReference type="PIRSR" id="PIRSR000097-2"/>
    </source>
</evidence>
<feature type="active site" description="Proton donor" evidence="1">
    <location>
        <position position="76"/>
    </location>
</feature>
<evidence type="ECO:0000256" key="3">
    <source>
        <dbReference type="PIRSR" id="PIRSR000097-3"/>
    </source>
</evidence>
<evidence type="ECO:0000256" key="4">
    <source>
        <dbReference type="SAM" id="SignalP"/>
    </source>
</evidence>
<reference evidence="7" key="1">
    <citation type="submission" date="2025-08" db="UniProtKB">
        <authorList>
            <consortium name="RefSeq"/>
        </authorList>
    </citation>
    <scope>IDENTIFICATION</scope>
</reference>
<dbReference type="InterPro" id="IPR036812">
    <property type="entry name" value="NAD(P)_OxRdtase_dom_sf"/>
</dbReference>
<dbReference type="OrthoDB" id="416253at2759"/>
<dbReference type="Pfam" id="PF00248">
    <property type="entry name" value="Aldo_ket_red"/>
    <property type="match status" value="1"/>
</dbReference>
<dbReference type="InterPro" id="IPR020471">
    <property type="entry name" value="AKR"/>
</dbReference>
<keyword evidence="4" id="KW-0732">Signal</keyword>
<dbReference type="PIRSF" id="PIRSF000097">
    <property type="entry name" value="AKR"/>
    <property type="match status" value="1"/>
</dbReference>
<feature type="domain" description="NADP-dependent oxidoreductase" evidence="5">
    <location>
        <begin position="35"/>
        <end position="303"/>
    </location>
</feature>
<dbReference type="AlphaFoldDB" id="A0A6J1MQY0"/>
<dbReference type="GO" id="GO:0016616">
    <property type="term" value="F:oxidoreductase activity, acting on the CH-OH group of donors, NAD or NADP as acceptor"/>
    <property type="evidence" value="ECO:0007669"/>
    <property type="project" value="UniProtKB-ARBA"/>
</dbReference>
<dbReference type="GeneID" id="112043857"/>
<dbReference type="SUPFAM" id="SSF51430">
    <property type="entry name" value="NAD(P)-linked oxidoreductase"/>
    <property type="match status" value="1"/>
</dbReference>
<feature type="binding site" evidence="2">
    <location>
        <position position="134"/>
    </location>
    <ligand>
        <name>substrate</name>
    </ligand>
</feature>
<proteinExistence type="predicted"/>
<dbReference type="PRINTS" id="PR00069">
    <property type="entry name" value="ALDKETRDTASE"/>
</dbReference>
<dbReference type="InterPro" id="IPR023210">
    <property type="entry name" value="NADP_OxRdtase_dom"/>
</dbReference>
<feature type="signal peptide" evidence="4">
    <location>
        <begin position="1"/>
        <end position="18"/>
    </location>
</feature>
<sequence length="326" mass="36846">MASYTVYILLAFIYYARAVQVPTIKLNDGHQMPALALGTWLGNNTQATPQREAAVESAVAWALAAGYRHIDTAWIYRTEAPVGRALRASALPRDQLFVTTKLWVDHHAPDRVVEALRGSLEKLQLDYVDLYLIHWPCGQFANQSYDLTDHLDTWRGMMEAKQLGLTRSIGLSNFNQHQIQRILDAGLDKPQVLQVELNLSLQQPSLLAYCAAQDIAVTAYTPFGSLFPAKARPDAPPPRADDPALVQIAHKYNKTVPQIALRYLVELGVAPLPKSLTKSRIEQNVDIFDFQLTPEEKQLLKSFDRGYRTLPQLKWLDHPYFPFEKN</sequence>
<feature type="site" description="Lowers pKa of active site Tyr" evidence="3">
    <location>
        <position position="101"/>
    </location>
</feature>
<evidence type="ECO:0000313" key="7">
    <source>
        <dbReference type="RefSeq" id="XP_023935257.2"/>
    </source>
</evidence>
<organism evidence="6 7">
    <name type="scientific">Bicyclus anynana</name>
    <name type="common">Squinting bush brown butterfly</name>
    <dbReference type="NCBI Taxonomy" id="110368"/>
    <lineage>
        <taxon>Eukaryota</taxon>
        <taxon>Metazoa</taxon>
        <taxon>Ecdysozoa</taxon>
        <taxon>Arthropoda</taxon>
        <taxon>Hexapoda</taxon>
        <taxon>Insecta</taxon>
        <taxon>Pterygota</taxon>
        <taxon>Neoptera</taxon>
        <taxon>Endopterygota</taxon>
        <taxon>Lepidoptera</taxon>
        <taxon>Glossata</taxon>
        <taxon>Ditrysia</taxon>
        <taxon>Papilionoidea</taxon>
        <taxon>Nymphalidae</taxon>
        <taxon>Satyrinae</taxon>
        <taxon>Satyrini</taxon>
        <taxon>Mycalesina</taxon>
        <taxon>Bicyclus</taxon>
    </lineage>
</organism>
<dbReference type="Gene3D" id="3.20.20.100">
    <property type="entry name" value="NADP-dependent oxidoreductase domain"/>
    <property type="match status" value="1"/>
</dbReference>
<evidence type="ECO:0000259" key="5">
    <source>
        <dbReference type="Pfam" id="PF00248"/>
    </source>
</evidence>
<gene>
    <name evidence="7" type="primary">LOC112043857</name>
</gene>
<dbReference type="InterPro" id="IPR018170">
    <property type="entry name" value="Aldo/ket_reductase_CS"/>
</dbReference>
<dbReference type="PANTHER" id="PTHR11732">
    <property type="entry name" value="ALDO/KETO REDUCTASE"/>
    <property type="match status" value="1"/>
</dbReference>
<dbReference type="RefSeq" id="XP_023935257.2">
    <property type="nucleotide sequence ID" value="XM_024079489.2"/>
</dbReference>
<dbReference type="KEGG" id="bany:112043857"/>
<protein>
    <submittedName>
        <fullName evidence="7">Aldo-keto reductase AKR2E4-like</fullName>
    </submittedName>
</protein>
<dbReference type="PROSITE" id="PS00798">
    <property type="entry name" value="ALDOKETO_REDUCTASE_1"/>
    <property type="match status" value="1"/>
</dbReference>
<keyword evidence="6" id="KW-1185">Reference proteome</keyword>
<name>A0A6J1MQY0_BICAN</name>
<dbReference type="Proteomes" id="UP001652582">
    <property type="component" value="Chromosome 18"/>
</dbReference>